<organism evidence="3 4">
    <name type="scientific">Nocardioides dubius</name>
    <dbReference type="NCBI Taxonomy" id="317019"/>
    <lineage>
        <taxon>Bacteria</taxon>
        <taxon>Bacillati</taxon>
        <taxon>Actinomycetota</taxon>
        <taxon>Actinomycetes</taxon>
        <taxon>Propionibacteriales</taxon>
        <taxon>Nocardioidaceae</taxon>
        <taxon>Nocardioides</taxon>
    </lineage>
</organism>
<dbReference type="EMBL" id="BAAALG010000013">
    <property type="protein sequence ID" value="GAA1111284.1"/>
    <property type="molecule type" value="Genomic_DNA"/>
</dbReference>
<reference evidence="4" key="1">
    <citation type="journal article" date="2019" name="Int. J. Syst. Evol. Microbiol.">
        <title>The Global Catalogue of Microorganisms (GCM) 10K type strain sequencing project: providing services to taxonomists for standard genome sequencing and annotation.</title>
        <authorList>
            <consortium name="The Broad Institute Genomics Platform"/>
            <consortium name="The Broad Institute Genome Sequencing Center for Infectious Disease"/>
            <person name="Wu L."/>
            <person name="Ma J."/>
        </authorList>
    </citation>
    <scope>NUCLEOTIDE SEQUENCE [LARGE SCALE GENOMIC DNA]</scope>
    <source>
        <strain evidence="4">JCM 13008</strain>
    </source>
</reference>
<evidence type="ECO:0000259" key="1">
    <source>
        <dbReference type="Pfam" id="PF13622"/>
    </source>
</evidence>
<proteinExistence type="predicted"/>
<dbReference type="InterPro" id="IPR049449">
    <property type="entry name" value="TesB_ACOT8-like_N"/>
</dbReference>
<sequence>MEIVFFQRDGERLVPTDVARSLWSADQMHGVAISGALARAAEQAIVAEGGADLVPARHTVDLFRPAKMAPCSFATTVVRKGNRLGLVDVSLVQEDEVMARASVLFLMPTEEPPGEVWKRSTPLPPLPDVPVAGPDDVRPPFFLSGDEWSQNFGAHQNAEHKTIWNTVPQVVAGESSTSFTAAAAVADSTTLVTNWGSAGVNYINADVTLTLSRQPVGREIGLTALDHTSHAGISVGSALVFDRAGALGTTIVTALSNAKRTVNFGAVFDGKRGDQDPTSRV</sequence>
<evidence type="ECO:0000313" key="3">
    <source>
        <dbReference type="EMBL" id="GAA1111284.1"/>
    </source>
</evidence>
<evidence type="ECO:0000313" key="4">
    <source>
        <dbReference type="Proteomes" id="UP001501581"/>
    </source>
</evidence>
<gene>
    <name evidence="3" type="ORF">GCM10009668_35550</name>
</gene>
<feature type="domain" description="Acyl-CoA thioesterase-like C-terminal" evidence="2">
    <location>
        <begin position="153"/>
        <end position="249"/>
    </location>
</feature>
<dbReference type="RefSeq" id="WP_343996217.1">
    <property type="nucleotide sequence ID" value="NZ_BAAALG010000013.1"/>
</dbReference>
<dbReference type="InterPro" id="IPR029069">
    <property type="entry name" value="HotDog_dom_sf"/>
</dbReference>
<dbReference type="InterPro" id="IPR049450">
    <property type="entry name" value="ACOT8-like_C"/>
</dbReference>
<protein>
    <submittedName>
        <fullName evidence="3">Thioesterase family protein</fullName>
    </submittedName>
</protein>
<name>A0ABP4EMZ6_9ACTN</name>
<dbReference type="Pfam" id="PF20789">
    <property type="entry name" value="4HBT_3C"/>
    <property type="match status" value="1"/>
</dbReference>
<dbReference type="Proteomes" id="UP001501581">
    <property type="component" value="Unassembled WGS sequence"/>
</dbReference>
<accession>A0ABP4EMZ6</accession>
<dbReference type="Pfam" id="PF13622">
    <property type="entry name" value="4HBT_3"/>
    <property type="match status" value="1"/>
</dbReference>
<comment type="caution">
    <text evidence="3">The sequence shown here is derived from an EMBL/GenBank/DDBJ whole genome shotgun (WGS) entry which is preliminary data.</text>
</comment>
<dbReference type="InterPro" id="IPR042171">
    <property type="entry name" value="Acyl-CoA_hotdog"/>
</dbReference>
<dbReference type="SUPFAM" id="SSF54637">
    <property type="entry name" value="Thioesterase/thiol ester dehydrase-isomerase"/>
    <property type="match status" value="1"/>
</dbReference>
<evidence type="ECO:0000259" key="2">
    <source>
        <dbReference type="Pfam" id="PF20789"/>
    </source>
</evidence>
<keyword evidence="4" id="KW-1185">Reference proteome</keyword>
<dbReference type="Gene3D" id="2.40.160.210">
    <property type="entry name" value="Acyl-CoA thioesterase, double hotdog domain"/>
    <property type="match status" value="1"/>
</dbReference>
<feature type="domain" description="Acyl-CoA thioesterase-like N-terminal HotDog" evidence="1">
    <location>
        <begin position="22"/>
        <end position="105"/>
    </location>
</feature>